<dbReference type="PANTHER" id="PTHR10434">
    <property type="entry name" value="1-ACYL-SN-GLYCEROL-3-PHOSPHATE ACYLTRANSFERASE"/>
    <property type="match status" value="1"/>
</dbReference>
<dbReference type="Proteomes" id="UP001320148">
    <property type="component" value="Chromosome"/>
</dbReference>
<evidence type="ECO:0000256" key="2">
    <source>
        <dbReference type="ARBA" id="ARBA00004728"/>
    </source>
</evidence>
<keyword evidence="7 9" id="KW-0808">Transferase</keyword>
<evidence type="ECO:0000256" key="10">
    <source>
        <dbReference type="SAM" id="Phobius"/>
    </source>
</evidence>
<feature type="transmembrane region" description="Helical" evidence="10">
    <location>
        <begin position="12"/>
        <end position="37"/>
    </location>
</feature>
<dbReference type="InterPro" id="IPR002123">
    <property type="entry name" value="Plipid/glycerol_acylTrfase"/>
</dbReference>
<keyword evidence="10" id="KW-0812">Transmembrane</keyword>
<evidence type="ECO:0000256" key="3">
    <source>
        <dbReference type="ARBA" id="ARBA00005189"/>
    </source>
</evidence>
<keyword evidence="13" id="KW-1185">Reference proteome</keyword>
<feature type="transmembrane region" description="Helical" evidence="10">
    <location>
        <begin position="49"/>
        <end position="67"/>
    </location>
</feature>
<evidence type="ECO:0000313" key="13">
    <source>
        <dbReference type="Proteomes" id="UP001320148"/>
    </source>
</evidence>
<dbReference type="NCBIfam" id="TIGR00530">
    <property type="entry name" value="AGP_acyltrn"/>
    <property type="match status" value="1"/>
</dbReference>
<keyword evidence="9" id="KW-0444">Lipid biosynthesis</keyword>
<keyword evidence="9" id="KW-0443">Lipid metabolism</keyword>
<evidence type="ECO:0000259" key="11">
    <source>
        <dbReference type="SMART" id="SM00563"/>
    </source>
</evidence>
<comment type="pathway">
    <text evidence="3">Lipid metabolism.</text>
</comment>
<dbReference type="EC" id="2.3.1.51" evidence="5 9"/>
<sequence length="274" mass="31427">MKRDRIAMLNRIISTLFIAYIGMTCALFYVIALLIWVITRPFDKRLVILHLYSCFWASLYIWTMPAWRISSSGRDKVDWKKTYMVVSNHQSQLDILAAFTLFFPFKWVSKAEIFKVPFIGWNMVMNRYIRLKRGDKESIAEMMDACEKILKEGSSVYFFPEGTRSFDGHLRPFKPGAFILAHQMKLPILPIAINGTRKALPKYSMNFHGKHQLSIDILDEIPYEAYAHLSVEETAEMVRQLIGSRVEDHVNAIETTLSKGNLKAAGEAGYTAGA</sequence>
<dbReference type="SUPFAM" id="SSF69593">
    <property type="entry name" value="Glycerol-3-phosphate (1)-acyltransferase"/>
    <property type="match status" value="1"/>
</dbReference>
<gene>
    <name evidence="12" type="ORF">DSLASN_39720</name>
</gene>
<evidence type="ECO:0000256" key="6">
    <source>
        <dbReference type="ARBA" id="ARBA00016139"/>
    </source>
</evidence>
<organism evidence="12 13">
    <name type="scientific">Desulfoluna limicola</name>
    <dbReference type="NCBI Taxonomy" id="2810562"/>
    <lineage>
        <taxon>Bacteria</taxon>
        <taxon>Pseudomonadati</taxon>
        <taxon>Thermodesulfobacteriota</taxon>
        <taxon>Desulfobacteria</taxon>
        <taxon>Desulfobacterales</taxon>
        <taxon>Desulfolunaceae</taxon>
        <taxon>Desulfoluna</taxon>
    </lineage>
</organism>
<evidence type="ECO:0000313" key="12">
    <source>
        <dbReference type="EMBL" id="BCS98340.1"/>
    </source>
</evidence>
<dbReference type="EMBL" id="AP024488">
    <property type="protein sequence ID" value="BCS98340.1"/>
    <property type="molecule type" value="Genomic_DNA"/>
</dbReference>
<evidence type="ECO:0000256" key="7">
    <source>
        <dbReference type="ARBA" id="ARBA00022679"/>
    </source>
</evidence>
<comment type="domain">
    <text evidence="9">The HXXXXD motif is essential for acyltransferase activity and may constitute the binding site for the phosphate moiety of the glycerol-3-phosphate.</text>
</comment>
<evidence type="ECO:0000256" key="4">
    <source>
        <dbReference type="ARBA" id="ARBA00008655"/>
    </source>
</evidence>
<dbReference type="GO" id="GO:0016746">
    <property type="term" value="F:acyltransferase activity"/>
    <property type="evidence" value="ECO:0007669"/>
    <property type="project" value="UniProtKB-KW"/>
</dbReference>
<evidence type="ECO:0000256" key="8">
    <source>
        <dbReference type="ARBA" id="ARBA00023315"/>
    </source>
</evidence>
<dbReference type="Pfam" id="PF01553">
    <property type="entry name" value="Acyltransferase"/>
    <property type="match status" value="1"/>
</dbReference>
<comment type="pathway">
    <text evidence="2">Phospholipid metabolism; CDP-diacylglycerol biosynthesis; CDP-diacylglycerol from sn-glycerol 3-phosphate: step 2/3.</text>
</comment>
<keyword evidence="8 9" id="KW-0012">Acyltransferase</keyword>
<evidence type="ECO:0000256" key="9">
    <source>
        <dbReference type="RuleBase" id="RU361267"/>
    </source>
</evidence>
<reference evidence="12 13" key="1">
    <citation type="submission" date="2021-02" db="EMBL/GenBank/DDBJ databases">
        <title>Complete genome of Desulfoluna sp. strain ASN36.</title>
        <authorList>
            <person name="Takahashi A."/>
            <person name="Kojima H."/>
            <person name="Fukui M."/>
        </authorList>
    </citation>
    <scope>NUCLEOTIDE SEQUENCE [LARGE SCALE GENOMIC DNA]</scope>
    <source>
        <strain evidence="12 13">ASN36</strain>
    </source>
</reference>
<dbReference type="CDD" id="cd07989">
    <property type="entry name" value="LPLAT_AGPAT-like"/>
    <property type="match status" value="1"/>
</dbReference>
<comment type="similarity">
    <text evidence="4 9">Belongs to the 1-acyl-sn-glycerol-3-phosphate acyltransferase family.</text>
</comment>
<keyword evidence="10" id="KW-1133">Transmembrane helix</keyword>
<feature type="domain" description="Phospholipid/glycerol acyltransferase" evidence="11">
    <location>
        <begin position="83"/>
        <end position="196"/>
    </location>
</feature>
<dbReference type="SMART" id="SM00563">
    <property type="entry name" value="PlsC"/>
    <property type="match status" value="1"/>
</dbReference>
<dbReference type="InterPro" id="IPR004552">
    <property type="entry name" value="AGP_acyltrans"/>
</dbReference>
<proteinExistence type="inferred from homology"/>
<protein>
    <recommendedName>
        <fullName evidence="6 9">1-acyl-sn-glycerol-3-phosphate acyltransferase</fullName>
        <ecNumber evidence="5 9">2.3.1.51</ecNumber>
    </recommendedName>
</protein>
<evidence type="ECO:0000256" key="1">
    <source>
        <dbReference type="ARBA" id="ARBA00001141"/>
    </source>
</evidence>
<comment type="catalytic activity">
    <reaction evidence="1 9">
        <text>a 1-acyl-sn-glycero-3-phosphate + an acyl-CoA = a 1,2-diacyl-sn-glycero-3-phosphate + CoA</text>
        <dbReference type="Rhea" id="RHEA:19709"/>
        <dbReference type="ChEBI" id="CHEBI:57287"/>
        <dbReference type="ChEBI" id="CHEBI:57970"/>
        <dbReference type="ChEBI" id="CHEBI:58342"/>
        <dbReference type="ChEBI" id="CHEBI:58608"/>
        <dbReference type="EC" id="2.3.1.51"/>
    </reaction>
</comment>
<keyword evidence="9" id="KW-0594">Phospholipid biosynthesis</keyword>
<accession>A0ABM7PMJ7</accession>
<keyword evidence="10" id="KW-0472">Membrane</keyword>
<evidence type="ECO:0000256" key="5">
    <source>
        <dbReference type="ARBA" id="ARBA00013211"/>
    </source>
</evidence>
<keyword evidence="9" id="KW-1208">Phospholipid metabolism</keyword>
<dbReference type="PANTHER" id="PTHR10434:SF11">
    <property type="entry name" value="1-ACYL-SN-GLYCEROL-3-PHOSPHATE ACYLTRANSFERASE"/>
    <property type="match status" value="1"/>
</dbReference>
<name>A0ABM7PMJ7_9BACT</name>
<dbReference type="RefSeq" id="WP_236889740.1">
    <property type="nucleotide sequence ID" value="NZ_AP024488.1"/>
</dbReference>